<organism evidence="4 5">
    <name type="scientific">Candidatus Roizmanbacteria bacterium CG10_big_fil_rev_8_21_14_0_10_39_6</name>
    <dbReference type="NCBI Taxonomy" id="1974853"/>
    <lineage>
        <taxon>Bacteria</taxon>
        <taxon>Candidatus Roizmaniibacteriota</taxon>
    </lineage>
</organism>
<dbReference type="Pfam" id="PF00294">
    <property type="entry name" value="PfkB"/>
    <property type="match status" value="1"/>
</dbReference>
<dbReference type="PANTHER" id="PTHR10584">
    <property type="entry name" value="SUGAR KINASE"/>
    <property type="match status" value="1"/>
</dbReference>
<evidence type="ECO:0000313" key="4">
    <source>
        <dbReference type="EMBL" id="PJE63004.1"/>
    </source>
</evidence>
<dbReference type="InterPro" id="IPR011611">
    <property type="entry name" value="PfkB_dom"/>
</dbReference>
<evidence type="ECO:0000259" key="3">
    <source>
        <dbReference type="Pfam" id="PF00294"/>
    </source>
</evidence>
<dbReference type="CDD" id="cd01942">
    <property type="entry name" value="ribokinase_group_A"/>
    <property type="match status" value="1"/>
</dbReference>
<dbReference type="PROSITE" id="PS00583">
    <property type="entry name" value="PFKB_KINASES_1"/>
    <property type="match status" value="1"/>
</dbReference>
<proteinExistence type="predicted"/>
<keyword evidence="2 4" id="KW-0418">Kinase</keyword>
<comment type="caution">
    <text evidence="4">The sequence shown here is derived from an EMBL/GenBank/DDBJ whole genome shotgun (WGS) entry which is preliminary data.</text>
</comment>
<accession>A0A2M8KSV4</accession>
<dbReference type="AlphaFoldDB" id="A0A2M8KSV4"/>
<dbReference type="Gene3D" id="3.40.1190.20">
    <property type="match status" value="1"/>
</dbReference>
<evidence type="ECO:0000256" key="1">
    <source>
        <dbReference type="ARBA" id="ARBA00022679"/>
    </source>
</evidence>
<dbReference type="GO" id="GO:0016301">
    <property type="term" value="F:kinase activity"/>
    <property type="evidence" value="ECO:0007669"/>
    <property type="project" value="UniProtKB-KW"/>
</dbReference>
<sequence>MHSNKTTIVVSGSIAFDHIMNFKGKFADYIMPDQIHKLNVSFLMDTVKKEFGGTGGNQAYSLALLGERPYLLTTAGNDFASYNTYLQKVGVNTDLVEIQRSMPCAVGFAMTDLNDNQIWGFGSAASGEITKYKPDYFLRTFTDKENLFVMLAPQHQDAMIRWARYCRTNNIRHMFDPAFQIPQISNTLLEQAIAGAELLFGNDYELALISSKLKLSTLFALRRKNTKTKVVVKTLGPKGSIVYDLMRRKKYRIPAVHIAKIVDPTGAGDAYRSGFIIGYLHHRSLPQCGCMGSVAASYAVEHYGTINHTFTRARYNKRLEDNYTDMVKSNPKTNHEL</sequence>
<dbReference type="EMBL" id="PFED01000083">
    <property type="protein sequence ID" value="PJE63004.1"/>
    <property type="molecule type" value="Genomic_DNA"/>
</dbReference>
<evidence type="ECO:0000313" key="5">
    <source>
        <dbReference type="Proteomes" id="UP000229554"/>
    </source>
</evidence>
<dbReference type="InterPro" id="IPR029056">
    <property type="entry name" value="Ribokinase-like"/>
</dbReference>
<name>A0A2M8KSV4_9BACT</name>
<dbReference type="PANTHER" id="PTHR10584:SF166">
    <property type="entry name" value="RIBOKINASE"/>
    <property type="match status" value="1"/>
</dbReference>
<dbReference type="Proteomes" id="UP000229554">
    <property type="component" value="Unassembled WGS sequence"/>
</dbReference>
<protein>
    <submittedName>
        <fullName evidence="4">Carbohydrate kinase family protein</fullName>
    </submittedName>
</protein>
<feature type="domain" description="Carbohydrate kinase PfkB" evidence="3">
    <location>
        <begin position="27"/>
        <end position="307"/>
    </location>
</feature>
<reference evidence="5" key="1">
    <citation type="submission" date="2017-09" db="EMBL/GenBank/DDBJ databases">
        <title>Depth-based differentiation of microbial function through sediment-hosted aquifers and enrichment of novel symbionts in the deep terrestrial subsurface.</title>
        <authorList>
            <person name="Probst A.J."/>
            <person name="Ladd B."/>
            <person name="Jarett J.K."/>
            <person name="Geller-Mcgrath D.E."/>
            <person name="Sieber C.M.K."/>
            <person name="Emerson J.B."/>
            <person name="Anantharaman K."/>
            <person name="Thomas B.C."/>
            <person name="Malmstrom R."/>
            <person name="Stieglmeier M."/>
            <person name="Klingl A."/>
            <person name="Woyke T."/>
            <person name="Ryan C.M."/>
            <person name="Banfield J.F."/>
        </authorList>
    </citation>
    <scope>NUCLEOTIDE SEQUENCE [LARGE SCALE GENOMIC DNA]</scope>
</reference>
<keyword evidence="1" id="KW-0808">Transferase</keyword>
<dbReference type="PROSITE" id="PS00584">
    <property type="entry name" value="PFKB_KINASES_2"/>
    <property type="match status" value="1"/>
</dbReference>
<dbReference type="SUPFAM" id="SSF53613">
    <property type="entry name" value="Ribokinase-like"/>
    <property type="match status" value="1"/>
</dbReference>
<evidence type="ECO:0000256" key="2">
    <source>
        <dbReference type="ARBA" id="ARBA00022777"/>
    </source>
</evidence>
<gene>
    <name evidence="4" type="ORF">COU88_01905</name>
</gene>
<dbReference type="InterPro" id="IPR002173">
    <property type="entry name" value="Carboh/pur_kinase_PfkB_CS"/>
</dbReference>